<protein>
    <recommendedName>
        <fullName evidence="2">Terminase large subunit gp17-like C-terminal domain-containing protein</fullName>
    </recommendedName>
</protein>
<gene>
    <name evidence="1" type="ORF">LCGC14_2508570</name>
</gene>
<proteinExistence type="predicted"/>
<dbReference type="EMBL" id="LAZR01040177">
    <property type="protein sequence ID" value="KKL15140.1"/>
    <property type="molecule type" value="Genomic_DNA"/>
</dbReference>
<comment type="caution">
    <text evidence="1">The sequence shown here is derived from an EMBL/GenBank/DDBJ whole genome shotgun (WGS) entry which is preliminary data.</text>
</comment>
<sequence length="435" mass="50902">STEEFPEFVMYVSEARPQALDRIAFLKYNIQENPRLNYYFGQLMDKKCKDTEAEFTTVKNDRVMGMGAGQKGRGRGTKKGDRFTIILPDDFESEHNTKTQDSRQYIKDWLKGTILPSLDERPGHEGKVWLAGTIVHYDTYLQEILDKWRDAEKEGKESIWHVNFARAEDPIGVPTWKSFFPMSKLLEKRELLGNSKYAQEYLNEARDPATAVFKVDRLEYTDYSLVHQNGHNYILHKDMAIPVNTNIGIDVAYKEHEEHDFQVLMPVSKDYLDRIWIGDYVCEHFPLDDVAEKAVKVAKDVHPNRVEIEDVGAQGIIKPQMERLQRQDRRILRGATIGLRSPRGIKKEDRLQNGLRPYVNGGRMYVKEYMTDLYEQLWHFPKARNDDLLDGIYYAIARLRRPKSEPFPLSELKLKAEKKQVSTKNNRILKRWHTF</sequence>
<evidence type="ECO:0000313" key="1">
    <source>
        <dbReference type="EMBL" id="KKL15140.1"/>
    </source>
</evidence>
<accession>A0A0F9B0F1</accession>
<evidence type="ECO:0008006" key="2">
    <source>
        <dbReference type="Google" id="ProtNLM"/>
    </source>
</evidence>
<name>A0A0F9B0F1_9ZZZZ</name>
<feature type="non-terminal residue" evidence="1">
    <location>
        <position position="1"/>
    </location>
</feature>
<organism evidence="1">
    <name type="scientific">marine sediment metagenome</name>
    <dbReference type="NCBI Taxonomy" id="412755"/>
    <lineage>
        <taxon>unclassified sequences</taxon>
        <taxon>metagenomes</taxon>
        <taxon>ecological metagenomes</taxon>
    </lineage>
</organism>
<reference evidence="1" key="1">
    <citation type="journal article" date="2015" name="Nature">
        <title>Complex archaea that bridge the gap between prokaryotes and eukaryotes.</title>
        <authorList>
            <person name="Spang A."/>
            <person name="Saw J.H."/>
            <person name="Jorgensen S.L."/>
            <person name="Zaremba-Niedzwiedzka K."/>
            <person name="Martijn J."/>
            <person name="Lind A.E."/>
            <person name="van Eijk R."/>
            <person name="Schleper C."/>
            <person name="Guy L."/>
            <person name="Ettema T.J."/>
        </authorList>
    </citation>
    <scope>NUCLEOTIDE SEQUENCE</scope>
</reference>
<dbReference type="AlphaFoldDB" id="A0A0F9B0F1"/>